<evidence type="ECO:0008006" key="3">
    <source>
        <dbReference type="Google" id="ProtNLM"/>
    </source>
</evidence>
<reference evidence="2" key="1">
    <citation type="submission" date="2016-09" db="EMBL/GenBank/DDBJ databases">
        <authorList>
            <person name="Capua I."/>
            <person name="De Benedictis P."/>
            <person name="Joannis T."/>
            <person name="Lombin L.H."/>
            <person name="Cattoli G."/>
        </authorList>
    </citation>
    <scope>NUCLEOTIDE SEQUENCE</scope>
    <source>
        <strain evidence="2">B9</strain>
    </source>
</reference>
<keyword evidence="1" id="KW-0812">Transmembrane</keyword>
<dbReference type="EMBL" id="FMSH01000168">
    <property type="protein sequence ID" value="SCU75749.1"/>
    <property type="molecule type" value="Genomic_DNA"/>
</dbReference>
<evidence type="ECO:0000256" key="1">
    <source>
        <dbReference type="SAM" id="Phobius"/>
    </source>
</evidence>
<protein>
    <recommendedName>
        <fullName evidence="3">DUF2946 domain-containing protein</fullName>
    </recommendedName>
</protein>
<keyword evidence="1" id="KW-1133">Transmembrane helix</keyword>
<name>A0A1K0IEX6_CUPNE</name>
<proteinExistence type="predicted"/>
<keyword evidence="1" id="KW-0472">Membrane</keyword>
<evidence type="ECO:0000313" key="2">
    <source>
        <dbReference type="EMBL" id="SCU75749.1"/>
    </source>
</evidence>
<accession>A0A1K0IEX6</accession>
<feature type="transmembrane region" description="Helical" evidence="1">
    <location>
        <begin position="40"/>
        <end position="60"/>
    </location>
</feature>
<organism evidence="2">
    <name type="scientific">Cupriavidus necator</name>
    <name type="common">Alcaligenes eutrophus</name>
    <name type="synonym">Ralstonia eutropha</name>
    <dbReference type="NCBI Taxonomy" id="106590"/>
    <lineage>
        <taxon>Bacteria</taxon>
        <taxon>Pseudomonadati</taxon>
        <taxon>Pseudomonadota</taxon>
        <taxon>Betaproteobacteria</taxon>
        <taxon>Burkholderiales</taxon>
        <taxon>Burkholderiaceae</taxon>
        <taxon>Cupriavidus</taxon>
    </lineage>
</organism>
<sequence>MPMATTMAIATATIAAAAIPTTTTATIPAIRMRTDWFARLRAHGPGLWSALWLALCLLLAQHAGLTHRIVHGGLLAPPASVTTADATSADDPGPHPLAQKFSGHSCVLFDGATVADTLCGKLPLPRLAFGKPVKPANLAWRWPDLPATHPFQSRAPPAPAIALA</sequence>
<dbReference type="AlphaFoldDB" id="A0A1K0IEX6"/>
<gene>
    <name evidence="2" type="ORF">CNECB9_250002</name>
</gene>